<dbReference type="Pfam" id="PF00002">
    <property type="entry name" value="7tm_2"/>
    <property type="match status" value="1"/>
</dbReference>
<feature type="region of interest" description="Disordered" evidence="5">
    <location>
        <begin position="904"/>
        <end position="933"/>
    </location>
</feature>
<keyword evidence="10" id="KW-0675">Receptor</keyword>
<dbReference type="RefSeq" id="XP_005176365.1">
    <property type="nucleotide sequence ID" value="XM_005176308.3"/>
</dbReference>
<dbReference type="GO" id="GO:0007166">
    <property type="term" value="P:cell surface receptor signaling pathway"/>
    <property type="evidence" value="ECO:0007669"/>
    <property type="project" value="InterPro"/>
</dbReference>
<organism evidence="8">
    <name type="scientific">Musca domestica</name>
    <name type="common">House fly</name>
    <dbReference type="NCBI Taxonomy" id="7370"/>
    <lineage>
        <taxon>Eukaryota</taxon>
        <taxon>Metazoa</taxon>
        <taxon>Ecdysozoa</taxon>
        <taxon>Arthropoda</taxon>
        <taxon>Hexapoda</taxon>
        <taxon>Insecta</taxon>
        <taxon>Pterygota</taxon>
        <taxon>Neoptera</taxon>
        <taxon>Endopterygota</taxon>
        <taxon>Diptera</taxon>
        <taxon>Brachycera</taxon>
        <taxon>Muscomorpha</taxon>
        <taxon>Muscoidea</taxon>
        <taxon>Muscidae</taxon>
        <taxon>Musca</taxon>
    </lineage>
</organism>
<evidence type="ECO:0000313" key="8">
    <source>
        <dbReference type="EnsemblMetazoa" id="MDOA001596-PA"/>
    </source>
</evidence>
<feature type="transmembrane region" description="Helical" evidence="6">
    <location>
        <begin position="695"/>
        <end position="717"/>
    </location>
</feature>
<dbReference type="AlphaFoldDB" id="A0A1I8M621"/>
<dbReference type="eggNOG" id="KOG4193">
    <property type="taxonomic scope" value="Eukaryota"/>
</dbReference>
<feature type="compositionally biased region" description="Polar residues" evidence="5">
    <location>
        <begin position="904"/>
        <end position="917"/>
    </location>
</feature>
<evidence type="ECO:0000256" key="5">
    <source>
        <dbReference type="SAM" id="MobiDB-lite"/>
    </source>
</evidence>
<dbReference type="FunFam" id="1.20.1070.10:FF:000290">
    <property type="entry name" value="GG11888"/>
    <property type="match status" value="1"/>
</dbReference>
<keyword evidence="2 6" id="KW-0812">Transmembrane</keyword>
<feature type="transmembrane region" description="Helical" evidence="6">
    <location>
        <begin position="738"/>
        <end position="756"/>
    </location>
</feature>
<dbReference type="InterPro" id="IPR053066">
    <property type="entry name" value="ADGR_G7"/>
</dbReference>
<feature type="transmembrane region" description="Helical" evidence="6">
    <location>
        <begin position="786"/>
        <end position="809"/>
    </location>
</feature>
<dbReference type="OrthoDB" id="10037534at2759"/>
<comment type="subcellular location">
    <subcellularLocation>
        <location evidence="1">Membrane</location>
        <topology evidence="1">Multi-pass membrane protein</topology>
    </subcellularLocation>
</comment>
<dbReference type="VEuPathDB" id="VectorBase:MDOMA2_000101"/>
<feature type="transmembrane region" description="Helical" evidence="6">
    <location>
        <begin position="657"/>
        <end position="675"/>
    </location>
</feature>
<keyword evidence="3 6" id="KW-1133">Transmembrane helix</keyword>
<feature type="transmembrane region" description="Helical" evidence="6">
    <location>
        <begin position="830"/>
        <end position="850"/>
    </location>
</feature>
<dbReference type="PANTHER" id="PTHR47767">
    <property type="entry name" value="ADHESION G PROTEIN-COUPLED RECEPTOR G7"/>
    <property type="match status" value="1"/>
</dbReference>
<dbReference type="GO" id="GO:0004930">
    <property type="term" value="F:G protein-coupled receptor activity"/>
    <property type="evidence" value="ECO:0007669"/>
    <property type="project" value="InterPro"/>
</dbReference>
<reference evidence="10" key="2">
    <citation type="submission" date="2025-04" db="UniProtKB">
        <authorList>
            <consortium name="RefSeq"/>
        </authorList>
    </citation>
    <scope>IDENTIFICATION</scope>
    <source>
        <strain evidence="10">Aabys</strain>
    </source>
</reference>
<dbReference type="InterPro" id="IPR046338">
    <property type="entry name" value="GAIN_dom_sf"/>
</dbReference>
<dbReference type="CDD" id="cd15040">
    <property type="entry name" value="7tmB2_Adhesion"/>
    <property type="match status" value="1"/>
</dbReference>
<keyword evidence="4 6" id="KW-0472">Membrane</keyword>
<dbReference type="SUPFAM" id="SSF81321">
    <property type="entry name" value="Family A G protein-coupled receptor-like"/>
    <property type="match status" value="1"/>
</dbReference>
<dbReference type="STRING" id="7370.A0A1I8M621"/>
<accession>A0A1I8M621</accession>
<dbReference type="PROSITE" id="PS50261">
    <property type="entry name" value="G_PROTEIN_RECEP_F2_4"/>
    <property type="match status" value="1"/>
</dbReference>
<evidence type="ECO:0000256" key="2">
    <source>
        <dbReference type="ARBA" id="ARBA00022692"/>
    </source>
</evidence>
<evidence type="ECO:0000256" key="1">
    <source>
        <dbReference type="ARBA" id="ARBA00004141"/>
    </source>
</evidence>
<dbReference type="KEGG" id="mde:101890292"/>
<dbReference type="InterPro" id="IPR017981">
    <property type="entry name" value="GPCR_2-like_7TM"/>
</dbReference>
<sequence>MKIDFVLMLNNIFKCDKMHNIILWLIFLRAFASHANAKTILPQGHLKPKVIDDSNEDLNPTNVTHHYPLLPSSTTPAINRFGFCEEEQYFYEFITDNNQTQMLWVTWNLTKVGENAVLPNMCSAQTGLPLRRRCYLSATLHQAVWEAQTNNTVMIQCHNSMFCEAEEFRHHFIHGEGLEQHVNSWKRTKIYQKSTLQDMCLRPNGLPLTRRCLYDKKSHRAQWEPLPASYVNYKCLRTTEQQIISNELDSLLGNVTSRHRINDPKLRLQSSRNLIKILESPSKRRLPADIHLTNEILRSLIAETPDIELSSDVLQITHNLMTSDPTVLRMSAELNATNSLLDTFESYMDSVGDKFVSEAHCRNPAIVYATHNTTTSTDNTLSPPPTTLPAVEVLNSHLHNGIYAHISGNISVFFVNPLCANISGIAIYPSKVSASHSKELNYDSFNDFHYRFIFMNETVNGLLNDPDLELASFVPLSMWQHLLQHFSLLQRSPVIVFKVYAHDGLFVESNTMRVRKPFSKILSISIPGYEDALPESLPFLLRQHGTSFESNPNSGCGYWNYSTWTSGGVQTTSESPGVHRQPLVLCYTSHLTQFSYLIGGSFKQNDLTDEILITSVHMEALDIISLVGCALSLMGLMGIWITACLFKSWRAQASNKILLNMCVALTLQMVLFLFVNTDDISETLVDEHDYTKCVFLGALLQYSLLVLFTWMLLIAFLQFQRYVTVIGIQRPKHYIAKSAVLAWGLPLIPTLLVALIDPKSYVPSTYQLVTDTGICYPSGSGLHFGVILPVSLIVTANLAIFVYVFFSISRSLSMATQRSEKKLVLKQIRLSILLFFLLGLSWIFGIFAFMKMGLVFSYLFCLTATMQGFVLFVYFVILDENSRRCWQQVLCPNRAKKAQKKATELQSMTTASTSNGMDLSHTEQSHTGKVGNT</sequence>
<dbReference type="EnsemblMetazoa" id="MDOA001596-RA">
    <property type="protein sequence ID" value="MDOA001596-PA"/>
    <property type="gene ID" value="MDOA001596"/>
</dbReference>
<feature type="domain" description="G-protein coupled receptors family 2 profile 2" evidence="7">
    <location>
        <begin position="621"/>
        <end position="879"/>
    </location>
</feature>
<feature type="transmembrane region" description="Helical" evidence="6">
    <location>
        <begin position="623"/>
        <end position="645"/>
    </location>
</feature>
<keyword evidence="9" id="KW-1185">Reference proteome</keyword>
<evidence type="ECO:0000256" key="4">
    <source>
        <dbReference type="ARBA" id="ARBA00023136"/>
    </source>
</evidence>
<dbReference type="Proteomes" id="UP001652621">
    <property type="component" value="Unplaced"/>
</dbReference>
<dbReference type="Gene3D" id="1.20.1070.10">
    <property type="entry name" value="Rhodopsin 7-helix transmembrane proteins"/>
    <property type="match status" value="1"/>
</dbReference>
<proteinExistence type="predicted"/>
<evidence type="ECO:0000259" key="7">
    <source>
        <dbReference type="PROSITE" id="PS50261"/>
    </source>
</evidence>
<evidence type="ECO:0000256" key="3">
    <source>
        <dbReference type="ARBA" id="ARBA00022989"/>
    </source>
</evidence>
<evidence type="ECO:0000256" key="6">
    <source>
        <dbReference type="SAM" id="Phobius"/>
    </source>
</evidence>
<protein>
    <submittedName>
        <fullName evidence="10">Adhesion G-protein coupled receptor G7</fullName>
    </submittedName>
</protein>
<dbReference type="Gene3D" id="2.60.220.50">
    <property type="match status" value="1"/>
</dbReference>
<dbReference type="InterPro" id="IPR000832">
    <property type="entry name" value="GPCR_2_secretin-like"/>
</dbReference>
<feature type="transmembrane region" description="Helical" evidence="6">
    <location>
        <begin position="856"/>
        <end position="877"/>
    </location>
</feature>
<dbReference type="VEuPathDB" id="VectorBase:MDOA001596"/>
<reference evidence="8" key="1">
    <citation type="submission" date="2020-05" db="UniProtKB">
        <authorList>
            <consortium name="EnsemblMetazoa"/>
        </authorList>
    </citation>
    <scope>IDENTIFICATION</scope>
    <source>
        <strain evidence="8">Aabys</strain>
    </source>
</reference>
<dbReference type="GeneID" id="101890292"/>
<dbReference type="PANTHER" id="PTHR47767:SF1">
    <property type="entry name" value="ADHESION G PROTEIN-COUPLED RECEPTOR G7"/>
    <property type="match status" value="1"/>
</dbReference>
<dbReference type="GO" id="GO:0016020">
    <property type="term" value="C:membrane"/>
    <property type="evidence" value="ECO:0007669"/>
    <property type="project" value="UniProtKB-SubCell"/>
</dbReference>
<evidence type="ECO:0000313" key="9">
    <source>
        <dbReference type="Proteomes" id="UP001652621"/>
    </source>
</evidence>
<evidence type="ECO:0000313" key="10">
    <source>
        <dbReference type="RefSeq" id="XP_005176365.1"/>
    </source>
</evidence>
<gene>
    <name evidence="8" type="primary">101890292</name>
    <name evidence="10" type="synonym">LOC101890292</name>
</gene>
<name>A0A1I8M621_MUSDO</name>